<sequence>MCLCRLILWSAFYMLNFKLSNHYICLELNPFMKSNLLFLIITVTLFTSCSKKDKFECGVESNSPPTEDSSILFIPTAFSPYQDGLNDQFLITTININSTHIEIYNNENELLFETDEWKGWAPNTETGLTLYHYKVTAKSLQGYEYYRCGDVYSFKCLTKGFDANKLIFGDQFDPTQPGYYLPGTSAEIIENCK</sequence>
<organism evidence="1 2">
    <name type="scientific">Taibaiella lutea</name>
    <dbReference type="NCBI Taxonomy" id="2608001"/>
    <lineage>
        <taxon>Bacteria</taxon>
        <taxon>Pseudomonadati</taxon>
        <taxon>Bacteroidota</taxon>
        <taxon>Chitinophagia</taxon>
        <taxon>Chitinophagales</taxon>
        <taxon>Chitinophagaceae</taxon>
        <taxon>Taibaiella</taxon>
    </lineage>
</organism>
<dbReference type="AlphaFoldDB" id="A0A5M6CNU1"/>
<dbReference type="EMBL" id="VWSH01000001">
    <property type="protein sequence ID" value="KAA5536747.1"/>
    <property type="molecule type" value="Genomic_DNA"/>
</dbReference>
<gene>
    <name evidence="1" type="ORF">F0919_03495</name>
</gene>
<protein>
    <recommendedName>
        <fullName evidence="3">Gliding motility-associated C-terminal domain-containing protein</fullName>
    </recommendedName>
</protein>
<dbReference type="Pfam" id="PF13585">
    <property type="entry name" value="CHU_C"/>
    <property type="match status" value="1"/>
</dbReference>
<proteinExistence type="predicted"/>
<name>A0A5M6CNU1_9BACT</name>
<evidence type="ECO:0000313" key="2">
    <source>
        <dbReference type="Proteomes" id="UP000323632"/>
    </source>
</evidence>
<dbReference type="Proteomes" id="UP000323632">
    <property type="component" value="Unassembled WGS sequence"/>
</dbReference>
<reference evidence="1 2" key="1">
    <citation type="submission" date="2019-09" db="EMBL/GenBank/DDBJ databases">
        <title>Genome sequence and assembly of Taibaiella sp.</title>
        <authorList>
            <person name="Chhetri G."/>
        </authorList>
    </citation>
    <scope>NUCLEOTIDE SEQUENCE [LARGE SCALE GENOMIC DNA]</scope>
    <source>
        <strain evidence="1 2">KVB11</strain>
    </source>
</reference>
<keyword evidence="2" id="KW-1185">Reference proteome</keyword>
<comment type="caution">
    <text evidence="1">The sequence shown here is derived from an EMBL/GenBank/DDBJ whole genome shotgun (WGS) entry which is preliminary data.</text>
</comment>
<accession>A0A5M6CNU1</accession>
<evidence type="ECO:0000313" key="1">
    <source>
        <dbReference type="EMBL" id="KAA5536747.1"/>
    </source>
</evidence>
<evidence type="ECO:0008006" key="3">
    <source>
        <dbReference type="Google" id="ProtNLM"/>
    </source>
</evidence>